<organism evidence="1 2">
    <name type="scientific">Pseudomonas asuensis</name>
    <dbReference type="NCBI Taxonomy" id="1825787"/>
    <lineage>
        <taxon>Bacteria</taxon>
        <taxon>Pseudomonadati</taxon>
        <taxon>Pseudomonadota</taxon>
        <taxon>Gammaproteobacteria</taxon>
        <taxon>Pseudomonadales</taxon>
        <taxon>Pseudomonadaceae</taxon>
        <taxon>Pseudomonas</taxon>
    </lineage>
</organism>
<keyword evidence="2" id="KW-1185">Reference proteome</keyword>
<comment type="caution">
    <text evidence="1">The sequence shown here is derived from an EMBL/GenBank/DDBJ whole genome shotgun (WGS) entry which is preliminary data.</text>
</comment>
<gene>
    <name evidence="1" type="ORF">GCM10009425_27090</name>
</gene>
<sequence>MAELLEFKRLDTLAQTFCEKQLSGIEWKNMVSLSIVFDKQDDEGEACQEPHSSSFFLRASTP</sequence>
<name>A0ABQ2GUZ9_9PSED</name>
<dbReference type="Proteomes" id="UP000616499">
    <property type="component" value="Unassembled WGS sequence"/>
</dbReference>
<dbReference type="EMBL" id="BMNW01000005">
    <property type="protein sequence ID" value="GGM14616.1"/>
    <property type="molecule type" value="Genomic_DNA"/>
</dbReference>
<proteinExistence type="predicted"/>
<protein>
    <submittedName>
        <fullName evidence="1">Uncharacterized protein</fullName>
    </submittedName>
</protein>
<evidence type="ECO:0000313" key="2">
    <source>
        <dbReference type="Proteomes" id="UP000616499"/>
    </source>
</evidence>
<reference evidence="2" key="1">
    <citation type="journal article" date="2019" name="Int. J. Syst. Evol. Microbiol.">
        <title>The Global Catalogue of Microorganisms (GCM) 10K type strain sequencing project: providing services to taxonomists for standard genome sequencing and annotation.</title>
        <authorList>
            <consortium name="The Broad Institute Genomics Platform"/>
            <consortium name="The Broad Institute Genome Sequencing Center for Infectious Disease"/>
            <person name="Wu L."/>
            <person name="Ma J."/>
        </authorList>
    </citation>
    <scope>NUCLEOTIDE SEQUENCE [LARGE SCALE GENOMIC DNA]</scope>
    <source>
        <strain evidence="2">JCM 13501</strain>
    </source>
</reference>
<accession>A0ABQ2GUZ9</accession>
<evidence type="ECO:0000313" key="1">
    <source>
        <dbReference type="EMBL" id="GGM14616.1"/>
    </source>
</evidence>